<keyword evidence="7" id="KW-0675">Receptor</keyword>
<comment type="caution">
    <text evidence="11">The sequence shown here is derived from an EMBL/GenBank/DDBJ whole genome shotgun (WGS) entry which is preliminary data.</text>
</comment>
<evidence type="ECO:0000313" key="11">
    <source>
        <dbReference type="EMBL" id="GCB77371.1"/>
    </source>
</evidence>
<name>A0A401PW67_SCYTO</name>
<dbReference type="InterPro" id="IPR015621">
    <property type="entry name" value="IL-1_rcpt_fam"/>
</dbReference>
<reference evidence="11 12" key="1">
    <citation type="journal article" date="2018" name="Nat. Ecol. Evol.">
        <title>Shark genomes provide insights into elasmobranch evolution and the origin of vertebrates.</title>
        <authorList>
            <person name="Hara Y"/>
            <person name="Yamaguchi K"/>
            <person name="Onimaru K"/>
            <person name="Kadota M"/>
            <person name="Koyanagi M"/>
            <person name="Keeley SD"/>
            <person name="Tatsumi K"/>
            <person name="Tanaka K"/>
            <person name="Motone F"/>
            <person name="Kageyama Y"/>
            <person name="Nozu R"/>
            <person name="Adachi N"/>
            <person name="Nishimura O"/>
            <person name="Nakagawa R"/>
            <person name="Tanegashima C"/>
            <person name="Kiyatake I"/>
            <person name="Matsumoto R"/>
            <person name="Murakumo K"/>
            <person name="Nishida K"/>
            <person name="Terakita A"/>
            <person name="Kuratani S"/>
            <person name="Sato K"/>
            <person name="Hyodo S Kuraku.S."/>
        </authorList>
    </citation>
    <scope>NUCLEOTIDE SEQUENCE [LARGE SCALE GENOMIC DNA]</scope>
</reference>
<keyword evidence="8" id="KW-0325">Glycoprotein</keyword>
<dbReference type="AlphaFoldDB" id="A0A401PW67"/>
<dbReference type="OrthoDB" id="9166379at2759"/>
<dbReference type="InterPro" id="IPR041416">
    <property type="entry name" value="IL-1RAcP-like_ig"/>
</dbReference>
<dbReference type="Proteomes" id="UP000288216">
    <property type="component" value="Unassembled WGS sequence"/>
</dbReference>
<proteinExistence type="predicted"/>
<gene>
    <name evidence="11" type="ORF">scyTo_0019275</name>
</gene>
<dbReference type="InterPro" id="IPR007110">
    <property type="entry name" value="Ig-like_dom"/>
</dbReference>
<keyword evidence="4" id="KW-1133">Transmembrane helix</keyword>
<keyword evidence="4" id="KW-0812">Transmembrane</keyword>
<evidence type="ECO:0000259" key="10">
    <source>
        <dbReference type="PROSITE" id="PS50835"/>
    </source>
</evidence>
<dbReference type="OMA" id="CETVEWR"/>
<evidence type="ECO:0000256" key="4">
    <source>
        <dbReference type="ARBA" id="ARBA00022989"/>
    </source>
</evidence>
<evidence type="ECO:0000256" key="9">
    <source>
        <dbReference type="ARBA" id="ARBA00023319"/>
    </source>
</evidence>
<dbReference type="PROSITE" id="PS50835">
    <property type="entry name" value="IG_LIKE"/>
    <property type="match status" value="2"/>
</dbReference>
<evidence type="ECO:0000256" key="5">
    <source>
        <dbReference type="ARBA" id="ARBA00023136"/>
    </source>
</evidence>
<dbReference type="SMART" id="SM00409">
    <property type="entry name" value="IG"/>
    <property type="match status" value="2"/>
</dbReference>
<keyword evidence="2" id="KW-0732">Signal</keyword>
<keyword evidence="12" id="KW-1185">Reference proteome</keyword>
<keyword evidence="6" id="KW-1015">Disulfide bond</keyword>
<dbReference type="STRING" id="75743.A0A401PW67"/>
<dbReference type="SUPFAM" id="SSF48726">
    <property type="entry name" value="Immunoglobulin"/>
    <property type="match status" value="2"/>
</dbReference>
<keyword evidence="9" id="KW-0393">Immunoglobulin domain</keyword>
<dbReference type="Pfam" id="PF18452">
    <property type="entry name" value="Ig_6"/>
    <property type="match status" value="1"/>
</dbReference>
<comment type="subcellular location">
    <subcellularLocation>
        <location evidence="1">Membrane</location>
        <topology evidence="1">Single-pass type I membrane protein</topology>
    </subcellularLocation>
</comment>
<dbReference type="InterPro" id="IPR013783">
    <property type="entry name" value="Ig-like_fold"/>
</dbReference>
<keyword evidence="5" id="KW-0472">Membrane</keyword>
<feature type="domain" description="Ig-like" evidence="10">
    <location>
        <begin position="79"/>
        <end position="165"/>
    </location>
</feature>
<evidence type="ECO:0000256" key="3">
    <source>
        <dbReference type="ARBA" id="ARBA00022737"/>
    </source>
</evidence>
<sequence length="333" mass="37510">MKERGKALGQGESGADGLSEDWIRRDSDTCTGQLRMPWSRAVLVLWILACVAATETHSESGQCADWEVDIINTVKAYHGEPAEISCPLFLTYTKLHDSTEHGSGLTLMWYKTRQNEDLEEPINFHQAGNRITKEVDTLWFWPVFANDSGHYTCILRNTTYCLQVTIPLLVIQKGLNGCHSIQEMVFPVELILGETRFLSCPNTAAFSKSSINSTVAWYKVPSKGRNEDRCQGGQRVGKDEDTMKEIEGKLVFLVVREYHRGDYTCIVTMTQRDHQYNLTRTVAVSLCASQPDLKPPVLIQPKADQQIEVEFGFTHNSLVDGRWEKCAGIKSSD</sequence>
<evidence type="ECO:0000256" key="6">
    <source>
        <dbReference type="ARBA" id="ARBA00023157"/>
    </source>
</evidence>
<protein>
    <recommendedName>
        <fullName evidence="10">Ig-like domain-containing protein</fullName>
    </recommendedName>
</protein>
<dbReference type="Gene3D" id="2.60.40.10">
    <property type="entry name" value="Immunoglobulins"/>
    <property type="match status" value="2"/>
</dbReference>
<dbReference type="GO" id="GO:0016020">
    <property type="term" value="C:membrane"/>
    <property type="evidence" value="ECO:0007669"/>
    <property type="project" value="UniProtKB-SubCell"/>
</dbReference>
<dbReference type="InterPro" id="IPR003599">
    <property type="entry name" value="Ig_sub"/>
</dbReference>
<evidence type="ECO:0000256" key="8">
    <source>
        <dbReference type="ARBA" id="ARBA00023180"/>
    </source>
</evidence>
<dbReference type="PANTHER" id="PTHR11890">
    <property type="entry name" value="INTERLEUKIN-1 RECEPTOR FAMILY MEMBER"/>
    <property type="match status" value="1"/>
</dbReference>
<evidence type="ECO:0000256" key="2">
    <source>
        <dbReference type="ARBA" id="ARBA00022729"/>
    </source>
</evidence>
<dbReference type="PANTHER" id="PTHR11890:SF20">
    <property type="entry name" value="INTERLEUKIN-1 RECEPTOR ACCESSORY PROTEIN"/>
    <property type="match status" value="1"/>
</dbReference>
<dbReference type="InterPro" id="IPR036179">
    <property type="entry name" value="Ig-like_dom_sf"/>
</dbReference>
<dbReference type="EMBL" id="BFAA01014171">
    <property type="protein sequence ID" value="GCB77371.1"/>
    <property type="molecule type" value="Genomic_DNA"/>
</dbReference>
<accession>A0A401PW67</accession>
<keyword evidence="3" id="KW-0677">Repeat</keyword>
<evidence type="ECO:0000256" key="7">
    <source>
        <dbReference type="ARBA" id="ARBA00023170"/>
    </source>
</evidence>
<evidence type="ECO:0000313" key="12">
    <source>
        <dbReference type="Proteomes" id="UP000288216"/>
    </source>
</evidence>
<evidence type="ECO:0000256" key="1">
    <source>
        <dbReference type="ARBA" id="ARBA00004479"/>
    </source>
</evidence>
<feature type="domain" description="Ig-like" evidence="10">
    <location>
        <begin position="167"/>
        <end position="283"/>
    </location>
</feature>
<organism evidence="11 12">
    <name type="scientific">Scyliorhinus torazame</name>
    <name type="common">Cloudy catshark</name>
    <name type="synonym">Catulus torazame</name>
    <dbReference type="NCBI Taxonomy" id="75743"/>
    <lineage>
        <taxon>Eukaryota</taxon>
        <taxon>Metazoa</taxon>
        <taxon>Chordata</taxon>
        <taxon>Craniata</taxon>
        <taxon>Vertebrata</taxon>
        <taxon>Chondrichthyes</taxon>
        <taxon>Elasmobranchii</taxon>
        <taxon>Galeomorphii</taxon>
        <taxon>Galeoidea</taxon>
        <taxon>Carcharhiniformes</taxon>
        <taxon>Scyliorhinidae</taxon>
        <taxon>Scyliorhinus</taxon>
    </lineage>
</organism>